<dbReference type="STRING" id="720554.Clocl_0810"/>
<gene>
    <name evidence="1" type="ordered locus">Clocl_0810</name>
</gene>
<accession>G8LVU3</accession>
<protein>
    <recommendedName>
        <fullName evidence="3">Lipoprotein</fullName>
    </recommendedName>
</protein>
<dbReference type="RefSeq" id="WP_014254137.1">
    <property type="nucleotide sequence ID" value="NC_016627.1"/>
</dbReference>
<evidence type="ECO:0008006" key="3">
    <source>
        <dbReference type="Google" id="ProtNLM"/>
    </source>
</evidence>
<proteinExistence type="predicted"/>
<dbReference type="HOGENOM" id="CLU_1076470_0_0_9"/>
<dbReference type="OrthoDB" id="9993964at2"/>
<dbReference type="Proteomes" id="UP000005435">
    <property type="component" value="Chromosome"/>
</dbReference>
<organism evidence="1 2">
    <name type="scientific">Acetivibrio clariflavus (strain DSM 19732 / NBRC 101661 / EBR45)</name>
    <name type="common">Clostridium clariflavum</name>
    <dbReference type="NCBI Taxonomy" id="720554"/>
    <lineage>
        <taxon>Bacteria</taxon>
        <taxon>Bacillati</taxon>
        <taxon>Bacillota</taxon>
        <taxon>Clostridia</taxon>
        <taxon>Eubacteriales</taxon>
        <taxon>Oscillospiraceae</taxon>
        <taxon>Acetivibrio</taxon>
    </lineage>
</organism>
<dbReference type="PROSITE" id="PS51257">
    <property type="entry name" value="PROKAR_LIPOPROTEIN"/>
    <property type="match status" value="1"/>
</dbReference>
<evidence type="ECO:0000313" key="2">
    <source>
        <dbReference type="Proteomes" id="UP000005435"/>
    </source>
</evidence>
<name>G8LVU3_ACECE</name>
<dbReference type="KEGG" id="ccl:Clocl_0810"/>
<reference evidence="1 2" key="2">
    <citation type="journal article" date="2012" name="Stand. Genomic Sci.">
        <title>Complete Genome Sequence of Clostridium clariflavum DSM 19732.</title>
        <authorList>
            <person name="Izquierdo J.A."/>
            <person name="Goodwin L."/>
            <person name="Davenport K.W."/>
            <person name="Teshima H."/>
            <person name="Bruce D."/>
            <person name="Detter C."/>
            <person name="Tapia R."/>
            <person name="Han S."/>
            <person name="Land M."/>
            <person name="Hauser L."/>
            <person name="Jeffries C.D."/>
            <person name="Han J."/>
            <person name="Pitluck S."/>
            <person name="Nolan M."/>
            <person name="Chen A."/>
            <person name="Huntemann M."/>
            <person name="Mavromatis K."/>
            <person name="Mikhailova N."/>
            <person name="Liolios K."/>
            <person name="Woyke T."/>
            <person name="Lynd L.R."/>
        </authorList>
    </citation>
    <scope>NUCLEOTIDE SEQUENCE [LARGE SCALE GENOMIC DNA]</scope>
    <source>
        <strain evidence="2">DSM 19732 / NBRC 101661 / EBR45</strain>
    </source>
</reference>
<dbReference type="EMBL" id="CP003065">
    <property type="protein sequence ID" value="AEV67510.1"/>
    <property type="molecule type" value="Genomic_DNA"/>
</dbReference>
<keyword evidence="2" id="KW-1185">Reference proteome</keyword>
<dbReference type="eggNOG" id="ENOG50347UW">
    <property type="taxonomic scope" value="Bacteria"/>
</dbReference>
<sequence precursor="true">MKKNVCFSFILCIMLLITSCSGYKRLNEIKAIDYFSGIECTIPLRIPYGALTSEFLHTDDDIYELKAKLDEISSKEGNFSVQDLPYDALLIVYTKDSKNALYLIQEYQLGQHYRPKYSHQYRFSDFSACLYMSSQMRKDGLISQRIEGIPIPHHLLRDMYAGSYNDYNYIEDEYVVNGNIEEFYKFYQMFQEYYGEYTLNIVKEDNALILKNLPVNIKYISPEGNLDSKIQPIILKEFRINFSKNDNSEPVVTFSYVI</sequence>
<reference evidence="2" key="1">
    <citation type="submission" date="2011-12" db="EMBL/GenBank/DDBJ databases">
        <title>Complete sequence of Clostridium clariflavum DSM 19732.</title>
        <authorList>
            <consortium name="US DOE Joint Genome Institute"/>
            <person name="Lucas S."/>
            <person name="Han J."/>
            <person name="Lapidus A."/>
            <person name="Cheng J.-F."/>
            <person name="Goodwin L."/>
            <person name="Pitluck S."/>
            <person name="Peters L."/>
            <person name="Teshima H."/>
            <person name="Detter J.C."/>
            <person name="Han C."/>
            <person name="Tapia R."/>
            <person name="Land M."/>
            <person name="Hauser L."/>
            <person name="Kyrpides N."/>
            <person name="Ivanova N."/>
            <person name="Pagani I."/>
            <person name="Kitzmiller T."/>
            <person name="Lynd L."/>
            <person name="Izquierdo J."/>
            <person name="Woyke T."/>
        </authorList>
    </citation>
    <scope>NUCLEOTIDE SEQUENCE [LARGE SCALE GENOMIC DNA]</scope>
    <source>
        <strain evidence="2">DSM 19732 / NBRC 101661 / EBR45</strain>
    </source>
</reference>
<evidence type="ECO:0000313" key="1">
    <source>
        <dbReference type="EMBL" id="AEV67510.1"/>
    </source>
</evidence>
<dbReference type="AlphaFoldDB" id="G8LVU3"/>